<dbReference type="PANTHER" id="PTHR12151">
    <property type="entry name" value="ELECTRON TRANSPORT PROTIN SCO1/SENC FAMILY MEMBER"/>
    <property type="match status" value="1"/>
</dbReference>
<dbReference type="Gene3D" id="3.40.30.10">
    <property type="entry name" value="Glutaredoxin"/>
    <property type="match status" value="1"/>
</dbReference>
<dbReference type="Pfam" id="PF02630">
    <property type="entry name" value="SCO1-SenC"/>
    <property type="match status" value="1"/>
</dbReference>
<evidence type="ECO:0000259" key="3">
    <source>
        <dbReference type="PROSITE" id="PS51352"/>
    </source>
</evidence>
<dbReference type="PROSITE" id="PS51352">
    <property type="entry name" value="THIOREDOXIN_2"/>
    <property type="match status" value="1"/>
</dbReference>
<reference evidence="5" key="1">
    <citation type="journal article" date="2019" name="Int. J. Syst. Evol. Microbiol.">
        <title>The Global Catalogue of Microorganisms (GCM) 10K type strain sequencing project: providing services to taxonomists for standard genome sequencing and annotation.</title>
        <authorList>
            <consortium name="The Broad Institute Genomics Platform"/>
            <consortium name="The Broad Institute Genome Sequencing Center for Infectious Disease"/>
            <person name="Wu L."/>
            <person name="Ma J."/>
        </authorList>
    </citation>
    <scope>NUCLEOTIDE SEQUENCE [LARGE SCALE GENOMIC DNA]</scope>
    <source>
        <strain evidence="5">CGMCC 1.16444</strain>
    </source>
</reference>
<comment type="similarity">
    <text evidence="1">Belongs to the SCO1/2 family.</text>
</comment>
<dbReference type="InterPro" id="IPR036249">
    <property type="entry name" value="Thioredoxin-like_sf"/>
</dbReference>
<dbReference type="InterPro" id="IPR013766">
    <property type="entry name" value="Thioredoxin_domain"/>
</dbReference>
<dbReference type="Proteomes" id="UP001595796">
    <property type="component" value="Unassembled WGS sequence"/>
</dbReference>
<accession>A0ABV9YX42</accession>
<dbReference type="PANTHER" id="PTHR12151:SF25">
    <property type="entry name" value="LINALOOL DEHYDRATASE_ISOMERASE DOMAIN-CONTAINING PROTEIN"/>
    <property type="match status" value="1"/>
</dbReference>
<sequence length="198" mass="21692">MKVRPSLVLGPVLFLVGLIALGAAFVAFRPQVPTAQSVGASLVGGPFKLIDQSGQEFTDRSVAGKPFLVFFGFTHCPDVCPTKLFEISQVLNAMGDRANDLQVLFVTVDPERDTPDVMGRYVSSFNSKIRGLTGDRPSIDAMIKAYRAYSKKVPTEDGSYTMDHTSIVYMMDRNGQFVAPLNLDRAPDEVAKDLERIV</sequence>
<gene>
    <name evidence="4" type="ORF">ACFPFW_05245</name>
</gene>
<dbReference type="CDD" id="cd02968">
    <property type="entry name" value="SCO"/>
    <property type="match status" value="1"/>
</dbReference>
<keyword evidence="5" id="KW-1185">Reference proteome</keyword>
<comment type="caution">
    <text evidence="4">The sequence shown here is derived from an EMBL/GenBank/DDBJ whole genome shotgun (WGS) entry which is preliminary data.</text>
</comment>
<evidence type="ECO:0000313" key="4">
    <source>
        <dbReference type="EMBL" id="MFC5067418.1"/>
    </source>
</evidence>
<feature type="domain" description="Thioredoxin" evidence="3">
    <location>
        <begin position="38"/>
        <end position="198"/>
    </location>
</feature>
<dbReference type="InterPro" id="IPR003782">
    <property type="entry name" value="SCO1/SenC"/>
</dbReference>
<dbReference type="SUPFAM" id="SSF52833">
    <property type="entry name" value="Thioredoxin-like"/>
    <property type="match status" value="1"/>
</dbReference>
<evidence type="ECO:0000313" key="5">
    <source>
        <dbReference type="Proteomes" id="UP001595796"/>
    </source>
</evidence>
<dbReference type="EMBL" id="JBHSJF010000005">
    <property type="protein sequence ID" value="MFC5067418.1"/>
    <property type="molecule type" value="Genomic_DNA"/>
</dbReference>
<proteinExistence type="inferred from homology"/>
<evidence type="ECO:0000256" key="1">
    <source>
        <dbReference type="ARBA" id="ARBA00010996"/>
    </source>
</evidence>
<keyword evidence="2" id="KW-0186">Copper</keyword>
<organism evidence="4 5">
    <name type="scientific">Flaviflagellibacter deserti</name>
    <dbReference type="NCBI Taxonomy" id="2267266"/>
    <lineage>
        <taxon>Bacteria</taxon>
        <taxon>Pseudomonadati</taxon>
        <taxon>Pseudomonadota</taxon>
        <taxon>Alphaproteobacteria</taxon>
        <taxon>Hyphomicrobiales</taxon>
        <taxon>Flaviflagellibacter</taxon>
    </lineage>
</organism>
<name>A0ABV9YX42_9HYPH</name>
<dbReference type="RefSeq" id="WP_114956917.1">
    <property type="nucleotide sequence ID" value="NZ_JBHSJF010000005.1"/>
</dbReference>
<protein>
    <submittedName>
        <fullName evidence="4">SCO family protein</fullName>
    </submittedName>
</protein>
<evidence type="ECO:0000256" key="2">
    <source>
        <dbReference type="ARBA" id="ARBA00023008"/>
    </source>
</evidence>